<dbReference type="RefSeq" id="WP_206371422.1">
    <property type="nucleotide sequence ID" value="NZ_CAWPTM010000098.1"/>
</dbReference>
<sequence>MEKLERKIPPVALFIVLGVVMNHVGHEFRTFSLGLPAPWFVLFACFMIAVVVGLGGVYEFRKANTTVNPLKVKDAAKVVDTGVFAYSRNPMYLGLFLLLFGLAYWLQNVLCVALAFVFVFYMNRFQIRPEERALEELFGAAYLDYKQRVRRWI</sequence>
<evidence type="ECO:0000313" key="7">
    <source>
        <dbReference type="Proteomes" id="UP000779070"/>
    </source>
</evidence>
<evidence type="ECO:0000256" key="2">
    <source>
        <dbReference type="ARBA" id="ARBA00022692"/>
    </source>
</evidence>
<dbReference type="InterPro" id="IPR007318">
    <property type="entry name" value="Phopholipid_MeTrfase"/>
</dbReference>
<feature type="transmembrane region" description="Helical" evidence="5">
    <location>
        <begin position="7"/>
        <end position="25"/>
    </location>
</feature>
<gene>
    <name evidence="6" type="ORF">JYA62_17605</name>
</gene>
<evidence type="ECO:0000256" key="3">
    <source>
        <dbReference type="ARBA" id="ARBA00022989"/>
    </source>
</evidence>
<organism evidence="6 7">
    <name type="scientific">Vibrio neptunius</name>
    <dbReference type="NCBI Taxonomy" id="170651"/>
    <lineage>
        <taxon>Bacteria</taxon>
        <taxon>Pseudomonadati</taxon>
        <taxon>Pseudomonadota</taxon>
        <taxon>Gammaproteobacteria</taxon>
        <taxon>Vibrionales</taxon>
        <taxon>Vibrionaceae</taxon>
        <taxon>Vibrio</taxon>
    </lineage>
</organism>
<keyword evidence="3 5" id="KW-1133">Transmembrane helix</keyword>
<comment type="caution">
    <text evidence="6">The sequence shown here is derived from an EMBL/GenBank/DDBJ whole genome shotgun (WGS) entry which is preliminary data.</text>
</comment>
<reference evidence="6 7" key="1">
    <citation type="submission" date="2021-02" db="EMBL/GenBank/DDBJ databases">
        <title>Draft Genome Sequences of 5 Vibrio neptunius Strains Isolated From of Bivalve Hatcheries.</title>
        <authorList>
            <person name="Galvis F."/>
            <person name="Barja J.L."/>
            <person name="Lemos M.L."/>
            <person name="Balado M."/>
        </authorList>
    </citation>
    <scope>NUCLEOTIDE SEQUENCE [LARGE SCALE GENOMIC DNA]</scope>
    <source>
        <strain evidence="6 7">PP-145.98</strain>
    </source>
</reference>
<dbReference type="PANTHER" id="PTHR12714:SF24">
    <property type="entry name" value="SLR1182 PROTEIN"/>
    <property type="match status" value="1"/>
</dbReference>
<dbReference type="Proteomes" id="UP000779070">
    <property type="component" value="Unassembled WGS sequence"/>
</dbReference>
<dbReference type="Gene3D" id="1.20.120.1630">
    <property type="match status" value="1"/>
</dbReference>
<proteinExistence type="predicted"/>
<evidence type="ECO:0000256" key="1">
    <source>
        <dbReference type="ARBA" id="ARBA00004127"/>
    </source>
</evidence>
<evidence type="ECO:0000256" key="5">
    <source>
        <dbReference type="SAM" id="Phobius"/>
    </source>
</evidence>
<comment type="subcellular location">
    <subcellularLocation>
        <location evidence="1">Endomembrane system</location>
        <topology evidence="1">Multi-pass membrane protein</topology>
    </subcellularLocation>
</comment>
<feature type="transmembrane region" description="Helical" evidence="5">
    <location>
        <begin position="37"/>
        <end position="58"/>
    </location>
</feature>
<name>A0ABS3A649_9VIBR</name>
<protein>
    <submittedName>
        <fullName evidence="6">Isoprenylcysteine carboxylmethyltransferase family protein</fullName>
    </submittedName>
</protein>
<accession>A0ABS3A649</accession>
<keyword evidence="7" id="KW-1185">Reference proteome</keyword>
<keyword evidence="4 5" id="KW-0472">Membrane</keyword>
<evidence type="ECO:0000313" key="6">
    <source>
        <dbReference type="EMBL" id="MBN3579480.1"/>
    </source>
</evidence>
<dbReference type="Pfam" id="PF04191">
    <property type="entry name" value="PEMT"/>
    <property type="match status" value="1"/>
</dbReference>
<dbReference type="PANTHER" id="PTHR12714">
    <property type="entry name" value="PROTEIN-S ISOPRENYLCYSTEINE O-METHYLTRANSFERASE"/>
    <property type="match status" value="1"/>
</dbReference>
<evidence type="ECO:0000256" key="4">
    <source>
        <dbReference type="ARBA" id="ARBA00023136"/>
    </source>
</evidence>
<dbReference type="EMBL" id="JAFHLB010000025">
    <property type="protein sequence ID" value="MBN3579480.1"/>
    <property type="molecule type" value="Genomic_DNA"/>
</dbReference>
<feature type="transmembrane region" description="Helical" evidence="5">
    <location>
        <begin position="95"/>
        <end position="122"/>
    </location>
</feature>
<keyword evidence="2 5" id="KW-0812">Transmembrane</keyword>